<proteinExistence type="predicted"/>
<keyword evidence="2" id="KW-1185">Reference proteome</keyword>
<accession>A0ACC1XHE5</accession>
<sequence>MATVEPFALLPGAMPTTQPSPASTPKYLQEDELSKERRDLISSLPTEKAWVVSYIHQYQGFWHPTRQLLGVLTCQQHFQAQDSDILLVTNPKSGTTWLKALVFALMNRSRYIDSPQQHPFLTTNPHELVPFLELKLYAENQVPDLANFTSPRLFSTHLPFVSLPTSVKDSACKLVYLCRNPKDTFVSLWHFTNKLRPKDKGTNSLEEAFDKFCRGVCLYGPFWDHVLGYWEASLENPERILFLKFEEMKEQPALHLKRLAEFLGCPFSPEEETKGMVDDILKLCSFEYLSNLDVNKNGKMPSGEEYKTFFRRGEVGDWINHLTKEMTERMDEITQDKFHGSGLKF</sequence>
<protein>
    <submittedName>
        <fullName evidence="1">Sulfotransferase</fullName>
    </submittedName>
</protein>
<evidence type="ECO:0000313" key="2">
    <source>
        <dbReference type="Proteomes" id="UP001164539"/>
    </source>
</evidence>
<evidence type="ECO:0000313" key="1">
    <source>
        <dbReference type="EMBL" id="KAJ4710698.1"/>
    </source>
</evidence>
<dbReference type="Proteomes" id="UP001164539">
    <property type="component" value="Chromosome 9"/>
</dbReference>
<gene>
    <name evidence="1" type="ORF">OWV82_016852</name>
</gene>
<comment type="caution">
    <text evidence="1">The sequence shown here is derived from an EMBL/GenBank/DDBJ whole genome shotgun (WGS) entry which is preliminary data.</text>
</comment>
<organism evidence="1 2">
    <name type="scientific">Melia azedarach</name>
    <name type="common">Chinaberry tree</name>
    <dbReference type="NCBI Taxonomy" id="155640"/>
    <lineage>
        <taxon>Eukaryota</taxon>
        <taxon>Viridiplantae</taxon>
        <taxon>Streptophyta</taxon>
        <taxon>Embryophyta</taxon>
        <taxon>Tracheophyta</taxon>
        <taxon>Spermatophyta</taxon>
        <taxon>Magnoliopsida</taxon>
        <taxon>eudicotyledons</taxon>
        <taxon>Gunneridae</taxon>
        <taxon>Pentapetalae</taxon>
        <taxon>rosids</taxon>
        <taxon>malvids</taxon>
        <taxon>Sapindales</taxon>
        <taxon>Meliaceae</taxon>
        <taxon>Melia</taxon>
    </lineage>
</organism>
<name>A0ACC1XHE5_MELAZ</name>
<reference evidence="1 2" key="1">
    <citation type="journal article" date="2023" name="Science">
        <title>Complex scaffold remodeling in plant triterpene biosynthesis.</title>
        <authorList>
            <person name="De La Pena R."/>
            <person name="Hodgson H."/>
            <person name="Liu J.C."/>
            <person name="Stephenson M.J."/>
            <person name="Martin A.C."/>
            <person name="Owen C."/>
            <person name="Harkess A."/>
            <person name="Leebens-Mack J."/>
            <person name="Jimenez L.E."/>
            <person name="Osbourn A."/>
            <person name="Sattely E.S."/>
        </authorList>
    </citation>
    <scope>NUCLEOTIDE SEQUENCE [LARGE SCALE GENOMIC DNA]</scope>
    <source>
        <strain evidence="2">cv. JPN11</strain>
        <tissue evidence="1">Leaf</tissue>
    </source>
</reference>
<dbReference type="EMBL" id="CM051402">
    <property type="protein sequence ID" value="KAJ4710698.1"/>
    <property type="molecule type" value="Genomic_DNA"/>
</dbReference>